<feature type="signal peptide" evidence="1">
    <location>
        <begin position="1"/>
        <end position="23"/>
    </location>
</feature>
<feature type="chain" id="PRO_5038814382" description="Lipoprotein" evidence="1">
    <location>
        <begin position="24"/>
        <end position="264"/>
    </location>
</feature>
<organism evidence="2 3">
    <name type="scientific">Lentzea albida</name>
    <dbReference type="NCBI Taxonomy" id="65499"/>
    <lineage>
        <taxon>Bacteria</taxon>
        <taxon>Bacillati</taxon>
        <taxon>Actinomycetota</taxon>
        <taxon>Actinomycetes</taxon>
        <taxon>Pseudonocardiales</taxon>
        <taxon>Pseudonocardiaceae</taxon>
        <taxon>Lentzea</taxon>
    </lineage>
</organism>
<dbReference type="Proteomes" id="UP000199503">
    <property type="component" value="Unassembled WGS sequence"/>
</dbReference>
<evidence type="ECO:0000313" key="2">
    <source>
        <dbReference type="EMBL" id="SEP89684.1"/>
    </source>
</evidence>
<evidence type="ECO:0008006" key="4">
    <source>
        <dbReference type="Google" id="ProtNLM"/>
    </source>
</evidence>
<dbReference type="PROSITE" id="PS51257">
    <property type="entry name" value="PROKAR_LIPOPROTEIN"/>
    <property type="match status" value="1"/>
</dbReference>
<name>A0A1H9BL32_9PSEU</name>
<dbReference type="AlphaFoldDB" id="A0A1H9BL32"/>
<dbReference type="OrthoDB" id="3683215at2"/>
<accession>A0A1H9BL32</accession>
<evidence type="ECO:0000256" key="1">
    <source>
        <dbReference type="SAM" id="SignalP"/>
    </source>
</evidence>
<protein>
    <recommendedName>
        <fullName evidence="4">Lipoprotein</fullName>
    </recommendedName>
</protein>
<dbReference type="EMBL" id="FOFV01000001">
    <property type="protein sequence ID" value="SEP89684.1"/>
    <property type="molecule type" value="Genomic_DNA"/>
</dbReference>
<proteinExistence type="predicted"/>
<dbReference type="RefSeq" id="WP_089908906.1">
    <property type="nucleotide sequence ID" value="NZ_FOFV01000001.1"/>
</dbReference>
<sequence length="264" mass="27954">MRLAATAIIAVLALTACSSSEPASQGDGRYRDVKSLVAAVTKSVGEKKTYRFTIAPPAAGGGVRYPSSGAVRLGGEVPAMDATTTRPVQSGGEAVELRLVSTTRDSAFVKLPAAVFGLPADKPWVKLDRAVDDDFTTTLLGFHDVVFQQAAFTTYHLPVMEAGGEIKLTAQIGGTTRYSISVDYRKAYDTLTDEGLRNEIKLALDQNVAGSTGEIELDGSGLPVRIAFYTEFQGARIVDEARFSGWGDEVAIAAPNASEISSRS</sequence>
<reference evidence="3" key="1">
    <citation type="submission" date="2016-10" db="EMBL/GenBank/DDBJ databases">
        <authorList>
            <person name="Varghese N."/>
            <person name="Submissions S."/>
        </authorList>
    </citation>
    <scope>NUCLEOTIDE SEQUENCE [LARGE SCALE GENOMIC DNA]</scope>
    <source>
        <strain evidence="3">DSM 44437</strain>
    </source>
</reference>
<evidence type="ECO:0000313" key="3">
    <source>
        <dbReference type="Proteomes" id="UP000199503"/>
    </source>
</evidence>
<gene>
    <name evidence="2" type="ORF">SAMN04488000_101589</name>
</gene>
<keyword evidence="3" id="KW-1185">Reference proteome</keyword>
<dbReference type="Gene3D" id="2.50.20.20">
    <property type="match status" value="1"/>
</dbReference>
<keyword evidence="1" id="KW-0732">Signal</keyword>